<comment type="catalytic activity">
    <reaction evidence="1">
        <text>aldehydo-D-ribose 5-phosphate = D-ribulose 5-phosphate</text>
        <dbReference type="Rhea" id="RHEA:14657"/>
        <dbReference type="ChEBI" id="CHEBI:58121"/>
        <dbReference type="ChEBI" id="CHEBI:58273"/>
        <dbReference type="EC" id="5.3.1.6"/>
    </reaction>
</comment>
<keyword evidence="6 9" id="KW-0413">Isomerase</keyword>
<proteinExistence type="inferred from homology"/>
<keyword evidence="10" id="KW-1185">Reference proteome</keyword>
<reference evidence="9 10" key="1">
    <citation type="submission" date="2016-07" db="EMBL/GenBank/DDBJ databases">
        <title>Pervasive Adenine N6-methylation of Active Genes in Fungi.</title>
        <authorList>
            <consortium name="DOE Joint Genome Institute"/>
            <person name="Mondo S.J."/>
            <person name="Dannebaum R.O."/>
            <person name="Kuo R.C."/>
            <person name="Labutti K."/>
            <person name="Haridas S."/>
            <person name="Kuo A."/>
            <person name="Salamov A."/>
            <person name="Ahrendt S.R."/>
            <person name="Lipzen A."/>
            <person name="Sullivan W."/>
            <person name="Andreopoulos W.B."/>
            <person name="Clum A."/>
            <person name="Lindquist E."/>
            <person name="Daum C."/>
            <person name="Ramamoorthy G.K."/>
            <person name="Gryganskyi A."/>
            <person name="Culley D."/>
            <person name="Magnuson J.K."/>
            <person name="James T.Y."/>
            <person name="O'Malley M.A."/>
            <person name="Stajich J.E."/>
            <person name="Spatafora J.W."/>
            <person name="Visel A."/>
            <person name="Grigoriev I.V."/>
        </authorList>
    </citation>
    <scope>NUCLEOTIDE SEQUENCE [LARGE SCALE GENOMIC DNA]</scope>
    <source>
        <strain evidence="9 10">62-1032</strain>
    </source>
</reference>
<comment type="pathway">
    <text evidence="2">Carbohydrate degradation; pentose phosphate pathway; D-ribose 5-phosphate from D-ribulose 5-phosphate (non-oxidative stage): step 1/1.</text>
</comment>
<comment type="caution">
    <text evidence="9">The sequence shown here is derived from an EMBL/GenBank/DDBJ whole genome shotgun (WGS) entry which is preliminary data.</text>
</comment>
<dbReference type="Proteomes" id="UP000193467">
    <property type="component" value="Unassembled WGS sequence"/>
</dbReference>
<dbReference type="PANTHER" id="PTHR11934">
    <property type="entry name" value="RIBOSE-5-PHOSPHATE ISOMERASE"/>
    <property type="match status" value="1"/>
</dbReference>
<dbReference type="AlphaFoldDB" id="A0A1Y2DMB0"/>
<evidence type="ECO:0000313" key="10">
    <source>
        <dbReference type="Proteomes" id="UP000193467"/>
    </source>
</evidence>
<evidence type="ECO:0000256" key="7">
    <source>
        <dbReference type="ARBA" id="ARBA00029734"/>
    </source>
</evidence>
<dbReference type="NCBIfam" id="TIGR00021">
    <property type="entry name" value="rpiA"/>
    <property type="match status" value="1"/>
</dbReference>
<organism evidence="9 10">
    <name type="scientific">Leucosporidium creatinivorum</name>
    <dbReference type="NCBI Taxonomy" id="106004"/>
    <lineage>
        <taxon>Eukaryota</taxon>
        <taxon>Fungi</taxon>
        <taxon>Dikarya</taxon>
        <taxon>Basidiomycota</taxon>
        <taxon>Pucciniomycotina</taxon>
        <taxon>Microbotryomycetes</taxon>
        <taxon>Leucosporidiales</taxon>
        <taxon>Leucosporidium</taxon>
    </lineage>
</organism>
<dbReference type="EMBL" id="MCGR01000074">
    <property type="protein sequence ID" value="ORY60412.1"/>
    <property type="molecule type" value="Genomic_DNA"/>
</dbReference>
<dbReference type="InParanoid" id="A0A1Y2DMB0"/>
<dbReference type="STRING" id="106004.A0A1Y2DMB0"/>
<dbReference type="UniPathway" id="UPA00115">
    <property type="reaction ID" value="UER00412"/>
</dbReference>
<evidence type="ECO:0000256" key="8">
    <source>
        <dbReference type="ARBA" id="ARBA00032273"/>
    </source>
</evidence>
<dbReference type="GO" id="GO:0005737">
    <property type="term" value="C:cytoplasm"/>
    <property type="evidence" value="ECO:0007669"/>
    <property type="project" value="TreeGrafter"/>
</dbReference>
<dbReference type="Gene3D" id="3.30.70.260">
    <property type="match status" value="1"/>
</dbReference>
<evidence type="ECO:0000256" key="4">
    <source>
        <dbReference type="ARBA" id="ARBA00011959"/>
    </source>
</evidence>
<sequence>MSAARSVATRLLYRDGIYPRAPRFSASTPLPSVERAKAAAGHAAVAHSFKPEQHKVIGIGSGSTIIPVVEAFGALPPSVLQDKLFIPTGMQSSQLIRKFKLRLGSLDDLERWPRPIDIAFDGADDVDANLEVIKGGGACHLREKVIMHASRHNIIVADARKNSEILGVGLWNQGVPVEVVPYALDYVLNSLARLEPSSHKLSERHTATLRMGGFAKAGPVLTDNGNFVLDVVFPSSECLAASCRVRY</sequence>
<dbReference type="InterPro" id="IPR037171">
    <property type="entry name" value="NagB/RpiA_transferase-like"/>
</dbReference>
<dbReference type="OrthoDB" id="1555531at2759"/>
<comment type="similarity">
    <text evidence="3">Belongs to the ribose 5-phosphate isomerase family.</text>
</comment>
<protein>
    <recommendedName>
        <fullName evidence="5">Ribose-5-phosphate isomerase</fullName>
        <ecNumber evidence="4">5.3.1.6</ecNumber>
    </recommendedName>
    <alternativeName>
        <fullName evidence="8">D-ribose-5-phosphate ketol-isomerase</fullName>
    </alternativeName>
    <alternativeName>
        <fullName evidence="7">Phosphoriboisomerase</fullName>
    </alternativeName>
</protein>
<dbReference type="GO" id="GO:0009052">
    <property type="term" value="P:pentose-phosphate shunt, non-oxidative branch"/>
    <property type="evidence" value="ECO:0007669"/>
    <property type="project" value="InterPro"/>
</dbReference>
<evidence type="ECO:0000256" key="6">
    <source>
        <dbReference type="ARBA" id="ARBA00023235"/>
    </source>
</evidence>
<accession>A0A1Y2DMB0</accession>
<dbReference type="SUPFAM" id="SSF100950">
    <property type="entry name" value="NagB/RpiA/CoA transferase-like"/>
    <property type="match status" value="1"/>
</dbReference>
<dbReference type="Pfam" id="PF06026">
    <property type="entry name" value="Rib_5-P_isom_A"/>
    <property type="match status" value="1"/>
</dbReference>
<dbReference type="GO" id="GO:0004751">
    <property type="term" value="F:ribose-5-phosphate isomerase activity"/>
    <property type="evidence" value="ECO:0007669"/>
    <property type="project" value="UniProtKB-EC"/>
</dbReference>
<evidence type="ECO:0000256" key="2">
    <source>
        <dbReference type="ARBA" id="ARBA00004988"/>
    </source>
</evidence>
<dbReference type="PANTHER" id="PTHR11934:SF0">
    <property type="entry name" value="RIBOSE-5-PHOSPHATE ISOMERASE"/>
    <property type="match status" value="1"/>
</dbReference>
<evidence type="ECO:0000256" key="3">
    <source>
        <dbReference type="ARBA" id="ARBA00008088"/>
    </source>
</evidence>
<gene>
    <name evidence="9" type="ORF">BCR35DRAFT_335033</name>
</gene>
<name>A0A1Y2DMB0_9BASI</name>
<dbReference type="CDD" id="cd01398">
    <property type="entry name" value="RPI_A"/>
    <property type="match status" value="1"/>
</dbReference>
<evidence type="ECO:0000313" key="9">
    <source>
        <dbReference type="EMBL" id="ORY60412.1"/>
    </source>
</evidence>
<evidence type="ECO:0000256" key="1">
    <source>
        <dbReference type="ARBA" id="ARBA00001713"/>
    </source>
</evidence>
<dbReference type="GO" id="GO:0006014">
    <property type="term" value="P:D-ribose metabolic process"/>
    <property type="evidence" value="ECO:0007669"/>
    <property type="project" value="TreeGrafter"/>
</dbReference>
<dbReference type="InterPro" id="IPR004788">
    <property type="entry name" value="Ribose5P_isomerase_type_A"/>
</dbReference>
<dbReference type="EC" id="5.3.1.6" evidence="4"/>
<dbReference type="Gene3D" id="3.40.50.1360">
    <property type="match status" value="1"/>
</dbReference>
<evidence type="ECO:0000256" key="5">
    <source>
        <dbReference type="ARBA" id="ARBA00019150"/>
    </source>
</evidence>